<evidence type="ECO:0000313" key="3">
    <source>
        <dbReference type="Proteomes" id="UP001595828"/>
    </source>
</evidence>
<feature type="region of interest" description="Disordered" evidence="1">
    <location>
        <begin position="131"/>
        <end position="195"/>
    </location>
</feature>
<organism evidence="2 3">
    <name type="scientific">Novosphingobium tardum</name>
    <dbReference type="NCBI Taxonomy" id="1538021"/>
    <lineage>
        <taxon>Bacteria</taxon>
        <taxon>Pseudomonadati</taxon>
        <taxon>Pseudomonadota</taxon>
        <taxon>Alphaproteobacteria</taxon>
        <taxon>Sphingomonadales</taxon>
        <taxon>Sphingomonadaceae</taxon>
        <taxon>Novosphingobium</taxon>
    </lineage>
</organism>
<evidence type="ECO:0000313" key="2">
    <source>
        <dbReference type="EMBL" id="MFC4294599.1"/>
    </source>
</evidence>
<dbReference type="EMBL" id="JBHSDR010000003">
    <property type="protein sequence ID" value="MFC4294599.1"/>
    <property type="molecule type" value="Genomic_DNA"/>
</dbReference>
<feature type="compositionally biased region" description="Basic and acidic residues" evidence="1">
    <location>
        <begin position="148"/>
        <end position="176"/>
    </location>
</feature>
<reference evidence="3" key="1">
    <citation type="journal article" date="2019" name="Int. J. Syst. Evol. Microbiol.">
        <title>The Global Catalogue of Microorganisms (GCM) 10K type strain sequencing project: providing services to taxonomists for standard genome sequencing and annotation.</title>
        <authorList>
            <consortium name="The Broad Institute Genomics Platform"/>
            <consortium name="The Broad Institute Genome Sequencing Center for Infectious Disease"/>
            <person name="Wu L."/>
            <person name="Ma J."/>
        </authorList>
    </citation>
    <scope>NUCLEOTIDE SEQUENCE [LARGE SCALE GENOMIC DNA]</scope>
    <source>
        <strain evidence="3">CGMCC 1.12989</strain>
    </source>
</reference>
<keyword evidence="3" id="KW-1185">Reference proteome</keyword>
<dbReference type="Proteomes" id="UP001595828">
    <property type="component" value="Unassembled WGS sequence"/>
</dbReference>
<dbReference type="RefSeq" id="WP_379538048.1">
    <property type="nucleotide sequence ID" value="NZ_JBHSDR010000003.1"/>
</dbReference>
<feature type="compositionally biased region" description="Low complexity" evidence="1">
    <location>
        <begin position="177"/>
        <end position="187"/>
    </location>
</feature>
<sequence length="195" mass="20877">MITAGNMRKIGWAALLAVCFAMLFALSLRVNALRSEVRRTEMKIVALKREKVYLETEFETRANQQQLESWNDVEFGYVAPGPGQYLENVRQLAALGKPAGPAAPAPIRVAVAQPVEEGSVFPAMVSPLTGKHLDSDDAGDETAAELAPADHDKAAARLGERLGTVDHDADKGDEPTAKTAKVKLAAAGSSPDKRK</sequence>
<protein>
    <recommendedName>
        <fullName evidence="4">Cell division protein FtsL</fullName>
    </recommendedName>
</protein>
<name>A0ABV8RPH2_9SPHN</name>
<evidence type="ECO:0008006" key="4">
    <source>
        <dbReference type="Google" id="ProtNLM"/>
    </source>
</evidence>
<accession>A0ABV8RPH2</accession>
<proteinExistence type="predicted"/>
<comment type="caution">
    <text evidence="2">The sequence shown here is derived from an EMBL/GenBank/DDBJ whole genome shotgun (WGS) entry which is preliminary data.</text>
</comment>
<evidence type="ECO:0000256" key="1">
    <source>
        <dbReference type="SAM" id="MobiDB-lite"/>
    </source>
</evidence>
<gene>
    <name evidence="2" type="ORF">ACFO0A_05940</name>
</gene>